<proteinExistence type="predicted"/>
<evidence type="ECO:0000313" key="3">
    <source>
        <dbReference type="Proteomes" id="UP000245909"/>
    </source>
</evidence>
<dbReference type="InterPro" id="IPR026268">
    <property type="entry name" value="RseC"/>
</dbReference>
<dbReference type="Pfam" id="PF04246">
    <property type="entry name" value="RseC_MucC"/>
    <property type="match status" value="1"/>
</dbReference>
<dbReference type="PIRSF" id="PIRSF004923">
    <property type="entry name" value="RseC"/>
    <property type="match status" value="1"/>
</dbReference>
<feature type="transmembrane region" description="Helical" evidence="1">
    <location>
        <begin position="106"/>
        <end position="124"/>
    </location>
</feature>
<accession>A0A2U0SKE6</accession>
<dbReference type="InterPro" id="IPR007359">
    <property type="entry name" value="SigmaE_reg_RseC_MucC"/>
</dbReference>
<evidence type="ECO:0000313" key="2">
    <source>
        <dbReference type="EMBL" id="PVX31803.1"/>
    </source>
</evidence>
<evidence type="ECO:0000256" key="1">
    <source>
        <dbReference type="SAM" id="Phobius"/>
    </source>
</evidence>
<organism evidence="2 3">
    <name type="scientific">Alitibacter langaaensis DSM 22999</name>
    <dbReference type="NCBI Taxonomy" id="1122935"/>
    <lineage>
        <taxon>Bacteria</taxon>
        <taxon>Pseudomonadati</taxon>
        <taxon>Pseudomonadota</taxon>
        <taxon>Gammaproteobacteria</taxon>
        <taxon>Pasteurellales</taxon>
        <taxon>Pasteurellaceae</taxon>
        <taxon>Alitibacter</taxon>
    </lineage>
</organism>
<keyword evidence="1" id="KW-1133">Transmembrane helix</keyword>
<keyword evidence="1" id="KW-0812">Transmembrane</keyword>
<dbReference type="OrthoDB" id="9795854at2"/>
<dbReference type="EMBL" id="QENU01000020">
    <property type="protein sequence ID" value="PVX31803.1"/>
    <property type="molecule type" value="Genomic_DNA"/>
</dbReference>
<dbReference type="PANTHER" id="PTHR35867">
    <property type="entry name" value="PROTEIN RSEC"/>
    <property type="match status" value="1"/>
</dbReference>
<comment type="caution">
    <text evidence="2">The sequence shown here is derived from an EMBL/GenBank/DDBJ whole genome shotgun (WGS) entry which is preliminary data.</text>
</comment>
<dbReference type="PANTHER" id="PTHR35867:SF1">
    <property type="entry name" value="PROTEIN RSEC"/>
    <property type="match status" value="1"/>
</dbReference>
<keyword evidence="1" id="KW-0472">Membrane</keyword>
<gene>
    <name evidence="2" type="ORF">C8D76_12017</name>
</gene>
<name>A0A2U0SKE6_9PAST</name>
<dbReference type="AlphaFoldDB" id="A0A2U0SKE6"/>
<dbReference type="Proteomes" id="UP000245909">
    <property type="component" value="Unassembled WGS sequence"/>
</dbReference>
<reference evidence="2 3" key="1">
    <citation type="submission" date="2018-05" db="EMBL/GenBank/DDBJ databases">
        <title>Genomic Encyclopedia of Type Strains, Phase IV (KMG-IV): sequencing the most valuable type-strain genomes for metagenomic binning, comparative biology and taxonomic classification.</title>
        <authorList>
            <person name="Goeker M."/>
        </authorList>
    </citation>
    <scope>NUCLEOTIDE SEQUENCE [LARGE SCALE GENOMIC DNA]</scope>
    <source>
        <strain evidence="2 3">DSM 22999</strain>
    </source>
</reference>
<feature type="transmembrane region" description="Helical" evidence="1">
    <location>
        <begin position="80"/>
        <end position="100"/>
    </location>
</feature>
<dbReference type="RefSeq" id="WP_116632485.1">
    <property type="nucleotide sequence ID" value="NZ_QENU01000020.1"/>
</dbReference>
<keyword evidence="3" id="KW-1185">Reference proteome</keyword>
<sequence length="143" mass="15475">MLIESAVVIDYKSGIAKVKCQSQSACGSCAAKASCGSSVLSELAGEQEHIFQVETITPVSIGQRVEIGLPERSLLQSVSLVYVLPLLVILLSTFIGSQLFSHELLLALFILVCTATTFIGVRFYSQKLNKKSAFQPILIRVLN</sequence>
<protein>
    <submittedName>
        <fullName evidence="2">RseC/MucC-like positive regulator of sigma(E)</fullName>
    </submittedName>
</protein>